<comment type="function">
    <text evidence="1">Catalyzes the hydrolytic cleavage of a subset of L-isoaspartyl (L-beta-aspartyl) dipeptides. Used to degrade proteins damaged by L-isoaspartyl residues formation.</text>
</comment>
<organism evidence="6 7">
    <name type="scientific">Phocicoccus schoeneichii</name>
    <dbReference type="NCBI Taxonomy" id="1812261"/>
    <lineage>
        <taxon>Bacteria</taxon>
        <taxon>Bacillati</taxon>
        <taxon>Bacillota</taxon>
        <taxon>Bacilli</taxon>
        <taxon>Bacillales</taxon>
        <taxon>Salinicoccaceae</taxon>
        <taxon>Phocicoccus</taxon>
    </lineage>
</organism>
<dbReference type="Proteomes" id="UP000521032">
    <property type="component" value="Unassembled WGS sequence"/>
</dbReference>
<feature type="binding site" evidence="3">
    <location>
        <position position="102"/>
    </location>
    <ligand>
        <name>substrate</name>
    </ligand>
</feature>
<reference evidence="6 7" key="1">
    <citation type="submission" date="2020-07" db="EMBL/GenBank/DDBJ databases">
        <authorList>
            <person name="Criscuolo A."/>
        </authorList>
    </citation>
    <scope>NUCLEOTIDE SEQUENCE [LARGE SCALE GENOMIC DNA]</scope>
    <source>
        <strain evidence="7">CIP 111030</strain>
    </source>
</reference>
<dbReference type="InterPro" id="IPR006680">
    <property type="entry name" value="Amidohydro-rel"/>
</dbReference>
<accession>A0A6V7RBH7</accession>
<keyword evidence="7" id="KW-1185">Reference proteome</keyword>
<dbReference type="GO" id="GO:0005737">
    <property type="term" value="C:cytoplasm"/>
    <property type="evidence" value="ECO:0007669"/>
    <property type="project" value="UniProtKB-SubCell"/>
</dbReference>
<gene>
    <name evidence="6" type="primary">iadA</name>
    <name evidence="6" type="ORF">JEOSCH030_00734</name>
</gene>
<evidence type="ECO:0000256" key="2">
    <source>
        <dbReference type="PIRSR" id="PIRSR001238-1"/>
    </source>
</evidence>
<dbReference type="EC" id="3.4.19.-" evidence="1"/>
<evidence type="ECO:0000313" key="7">
    <source>
        <dbReference type="Proteomes" id="UP000521032"/>
    </source>
</evidence>
<comment type="cofactor">
    <cofactor evidence="1 4">
        <name>Zn(2+)</name>
        <dbReference type="ChEBI" id="CHEBI:29105"/>
    </cofactor>
    <text evidence="1 4">Binds 2 Zn(2+) ions per subunit.</text>
</comment>
<dbReference type="RefSeq" id="WP_186086263.1">
    <property type="nucleotide sequence ID" value="NZ_BMDB01000002.1"/>
</dbReference>
<dbReference type="InterPro" id="IPR050378">
    <property type="entry name" value="Metallo-dep_Hydrolases_sf"/>
</dbReference>
<protein>
    <recommendedName>
        <fullName evidence="1">Isoaspartyl dipeptidase</fullName>
        <ecNumber evidence="1">3.4.19.-</ecNumber>
    </recommendedName>
</protein>
<keyword evidence="1 4" id="KW-0479">Metal-binding</keyword>
<comment type="caution">
    <text evidence="6">The sequence shown here is derived from an EMBL/GenBank/DDBJ whole genome shotgun (WGS) entry which is preliminary data.</text>
</comment>
<dbReference type="EMBL" id="CAJEWE010000007">
    <property type="protein sequence ID" value="CAD2074585.1"/>
    <property type="molecule type" value="Genomic_DNA"/>
</dbReference>
<dbReference type="NCBIfam" id="TIGR01975">
    <property type="entry name" value="isoAsp_dipep"/>
    <property type="match status" value="1"/>
</dbReference>
<dbReference type="GO" id="GO:0008798">
    <property type="term" value="F:beta-aspartyl-peptidase activity"/>
    <property type="evidence" value="ECO:0007669"/>
    <property type="project" value="InterPro"/>
</dbReference>
<feature type="binding site" evidence="3">
    <location>
        <position position="230"/>
    </location>
    <ligand>
        <name>substrate</name>
    </ligand>
</feature>
<dbReference type="PANTHER" id="PTHR11647:SF1">
    <property type="entry name" value="COLLAPSIN RESPONSE MEDIATOR PROTEIN"/>
    <property type="match status" value="1"/>
</dbReference>
<name>A0A6V7RBH7_9BACL</name>
<sequence>MFKVLENAEVFSPSYRGRHSILLLNDKIIKIGKVDVESLKATGLPVEVYDAKQNIVTPGIVEPHIHLLGGGGESGFHTRTPESKITEIVSGGITTVVGLIGTDGITRPLSALLAKARALETEGITAYMYTGNYHLPVTTLTGSIKTDITYIDKIIGTAEIAINDFRSSIPTEEELARIIADTTVAGMLAQKAGVTHFHVGGGKHGLKILHEIIEKYDVKAQDIYVTHIDRTTTLLEDAMELAKTGAYVDITASNKTKDSVKLYKALGGNMRQLTLSTDAYGSLPEFDKNGNLVGYGVAKPTTTLEQIQELLQEGGDIQEIISLVTSNVARVLKMNHKGRLREEADADIMILNRDTFELEGLLARGNWMIKDKQMIVENTF</sequence>
<dbReference type="PANTHER" id="PTHR11647">
    <property type="entry name" value="HYDRANTOINASE/DIHYDROPYRIMIDINASE FAMILY MEMBER"/>
    <property type="match status" value="1"/>
</dbReference>
<feature type="binding site" evidence="4">
    <location>
        <position position="278"/>
    </location>
    <ligand>
        <name>Zn(2+)</name>
        <dbReference type="ChEBI" id="CHEBI:29105"/>
        <label>1</label>
        <note>catalytic</note>
    </ligand>
</feature>
<dbReference type="InterPro" id="IPR010229">
    <property type="entry name" value="Pept_M38_dipep"/>
</dbReference>
<dbReference type="GO" id="GO:0006508">
    <property type="term" value="P:proteolysis"/>
    <property type="evidence" value="ECO:0007669"/>
    <property type="project" value="UniProtKB-KW"/>
</dbReference>
<feature type="binding site" evidence="4">
    <location>
        <position position="227"/>
    </location>
    <ligand>
        <name>Zn(2+)</name>
        <dbReference type="ChEBI" id="CHEBI:29105"/>
        <label>2</label>
        <note>catalytic</note>
    </ligand>
</feature>
<dbReference type="AlphaFoldDB" id="A0A6V7RBH7"/>
<dbReference type="SUPFAM" id="SSF51556">
    <property type="entry name" value="Metallo-dependent hydrolases"/>
    <property type="match status" value="1"/>
</dbReference>
<dbReference type="GO" id="GO:0008237">
    <property type="term" value="F:metallopeptidase activity"/>
    <property type="evidence" value="ECO:0007669"/>
    <property type="project" value="UniProtKB-KW"/>
</dbReference>
<keyword evidence="1" id="KW-0378">Hydrolase</keyword>
<feature type="binding site" evidence="4">
    <location>
        <position position="66"/>
    </location>
    <ligand>
        <name>Zn(2+)</name>
        <dbReference type="ChEBI" id="CHEBI:29105"/>
        <label>1</label>
        <note>catalytic</note>
    </ligand>
</feature>
<feature type="binding site" evidence="3">
    <location>
        <position position="282"/>
    </location>
    <ligand>
        <name>substrate</name>
    </ligand>
</feature>
<comment type="PTM">
    <text evidence="1">Carboxylation allows a single lysine to coordinate two zinc ions.</text>
</comment>
<dbReference type="GO" id="GO:0046872">
    <property type="term" value="F:metal ion binding"/>
    <property type="evidence" value="ECO:0007669"/>
    <property type="project" value="UniProtKB-KW"/>
</dbReference>
<evidence type="ECO:0000256" key="4">
    <source>
        <dbReference type="PIRSR" id="PIRSR001238-3"/>
    </source>
</evidence>
<proteinExistence type="inferred from homology"/>
<feature type="binding site" evidence="4">
    <location>
        <position position="198"/>
    </location>
    <ligand>
        <name>Zn(2+)</name>
        <dbReference type="ChEBI" id="CHEBI:29105"/>
        <label>2</label>
        <note>catalytic</note>
    </ligand>
</feature>
<feature type="binding site" evidence="3">
    <location>
        <position position="166"/>
    </location>
    <ligand>
        <name>substrate</name>
    </ligand>
</feature>
<keyword evidence="1" id="KW-0645">Protease</keyword>
<evidence type="ECO:0000259" key="5">
    <source>
        <dbReference type="Pfam" id="PF01979"/>
    </source>
</evidence>
<dbReference type="Gene3D" id="2.30.40.10">
    <property type="entry name" value="Urease, subunit C, domain 1"/>
    <property type="match status" value="1"/>
</dbReference>
<dbReference type="PIRSF" id="PIRSF001238">
    <property type="entry name" value="IadA"/>
    <property type="match status" value="1"/>
</dbReference>
<evidence type="ECO:0000313" key="6">
    <source>
        <dbReference type="EMBL" id="CAD2074585.1"/>
    </source>
</evidence>
<keyword evidence="1 4" id="KW-0862">Zinc</keyword>
<keyword evidence="1" id="KW-0482">Metalloprotease</keyword>
<dbReference type="InterPro" id="IPR032466">
    <property type="entry name" value="Metal_Hydrolase"/>
</dbReference>
<feature type="domain" description="Amidohydrolase-related" evidence="5">
    <location>
        <begin position="55"/>
        <end position="357"/>
    </location>
</feature>
<comment type="subcellular location">
    <subcellularLocation>
        <location evidence="1">Cytoplasm</location>
    </subcellularLocation>
</comment>
<dbReference type="SUPFAM" id="SSF51338">
    <property type="entry name" value="Composite domain of metallo-dependent hydrolases"/>
    <property type="match status" value="1"/>
</dbReference>
<feature type="binding site" evidence="4">
    <location>
        <position position="64"/>
    </location>
    <ligand>
        <name>Zn(2+)</name>
        <dbReference type="ChEBI" id="CHEBI:29105"/>
        <label>1</label>
        <note>catalytic</note>
    </ligand>
</feature>
<dbReference type="Pfam" id="PF01979">
    <property type="entry name" value="Amidohydro_1"/>
    <property type="match status" value="1"/>
</dbReference>
<evidence type="ECO:0000256" key="1">
    <source>
        <dbReference type="PIRNR" id="PIRNR001238"/>
    </source>
</evidence>
<evidence type="ECO:0000256" key="3">
    <source>
        <dbReference type="PIRSR" id="PIRSR001238-2"/>
    </source>
</evidence>
<dbReference type="Gene3D" id="3.20.20.140">
    <property type="entry name" value="Metal-dependent hydrolases"/>
    <property type="match status" value="1"/>
</dbReference>
<dbReference type="InterPro" id="IPR011059">
    <property type="entry name" value="Metal-dep_hydrolase_composite"/>
</dbReference>
<comment type="similarity">
    <text evidence="1">Belongs to the peptidase M38 family.</text>
</comment>
<feature type="binding site" evidence="3">
    <location>
        <position position="133"/>
    </location>
    <ligand>
        <name>substrate</name>
    </ligand>
</feature>
<feature type="binding site" evidence="3">
    <location>
        <begin position="71"/>
        <end position="73"/>
    </location>
    <ligand>
        <name>substrate</name>
    </ligand>
</feature>
<feature type="active site" description="Proton acceptor" evidence="2">
    <location>
        <position position="278"/>
    </location>
</feature>
<dbReference type="GO" id="GO:0016810">
    <property type="term" value="F:hydrolase activity, acting on carbon-nitrogen (but not peptide) bonds"/>
    <property type="evidence" value="ECO:0007669"/>
    <property type="project" value="InterPro"/>
</dbReference>